<dbReference type="EMBL" id="LAZR01049888">
    <property type="protein sequence ID" value="KKK88582.1"/>
    <property type="molecule type" value="Genomic_DNA"/>
</dbReference>
<accession>A0A0F8Z486</accession>
<feature type="non-terminal residue" evidence="2">
    <location>
        <position position="1"/>
    </location>
</feature>
<dbReference type="PROSITE" id="PS51379">
    <property type="entry name" value="4FE4S_FER_2"/>
    <property type="match status" value="1"/>
</dbReference>
<feature type="domain" description="4Fe-4S ferredoxin-type" evidence="1">
    <location>
        <begin position="336"/>
        <end position="368"/>
    </location>
</feature>
<evidence type="ECO:0000259" key="1">
    <source>
        <dbReference type="PROSITE" id="PS51379"/>
    </source>
</evidence>
<dbReference type="InterPro" id="IPR023210">
    <property type="entry name" value="NADP_OxRdtase_dom"/>
</dbReference>
<gene>
    <name evidence="2" type="ORF">LCGC14_2741690</name>
</gene>
<dbReference type="Pfam" id="PF00248">
    <property type="entry name" value="Aldo_ket_red"/>
    <property type="match status" value="1"/>
</dbReference>
<sequence length="401" mass="45660">TRPRIRLTGPDIWVSLPFKGHYLKTGKGFFWSICDWEERVRKKVFGKTNLMVTPVAMGGIPIMRLSNKEAVDVVRKVLAMGVNFIDTANGYGDSEEKIGKALKERRRQDIVIASKSGASDKKTFLEHVDLSLKRLQTDYIDIYQLHGVNSKDKIKEVMGPGGAYEGLEESIKEGKVRYPAFSSHHMPEAKKLMLTQKFDVAQIPFNFIDTEPEKEIIPLARKMNLGFIAMKPLGGGLLEDATLAFRYLAQFSGVVADPGIEKAEEMEEILRVIEDPRVLSLQEKKKIERIREELGKEFCHRCDYCLPCPQGIPISSVLIVKSVVKRMPWENAVKWMDPAMQKARECTECEECLERCPYDLAIPELLKKNISFWDECKRRAGETLSEKFSKKVRTSSCQAHQ</sequence>
<dbReference type="CDD" id="cd19100">
    <property type="entry name" value="AKR_unchar"/>
    <property type="match status" value="1"/>
</dbReference>
<dbReference type="Pfam" id="PF13534">
    <property type="entry name" value="Fer4_17"/>
    <property type="match status" value="1"/>
</dbReference>
<dbReference type="PANTHER" id="PTHR43312">
    <property type="entry name" value="D-THREO-ALDOSE 1-DEHYDROGENASE"/>
    <property type="match status" value="1"/>
</dbReference>
<evidence type="ECO:0000313" key="2">
    <source>
        <dbReference type="EMBL" id="KKK88582.1"/>
    </source>
</evidence>
<organism evidence="2">
    <name type="scientific">marine sediment metagenome</name>
    <dbReference type="NCBI Taxonomy" id="412755"/>
    <lineage>
        <taxon>unclassified sequences</taxon>
        <taxon>metagenomes</taxon>
        <taxon>ecological metagenomes</taxon>
    </lineage>
</organism>
<dbReference type="SUPFAM" id="SSF51430">
    <property type="entry name" value="NAD(P)-linked oxidoreductase"/>
    <property type="match status" value="1"/>
</dbReference>
<dbReference type="Gene3D" id="3.20.20.100">
    <property type="entry name" value="NADP-dependent oxidoreductase domain"/>
    <property type="match status" value="1"/>
</dbReference>
<dbReference type="PROSITE" id="PS00198">
    <property type="entry name" value="4FE4S_FER_1"/>
    <property type="match status" value="1"/>
</dbReference>
<dbReference type="InterPro" id="IPR017900">
    <property type="entry name" value="4Fe4S_Fe_S_CS"/>
</dbReference>
<comment type="caution">
    <text evidence="2">The sequence shown here is derived from an EMBL/GenBank/DDBJ whole genome shotgun (WGS) entry which is preliminary data.</text>
</comment>
<dbReference type="InterPro" id="IPR017896">
    <property type="entry name" value="4Fe4S_Fe-S-bd"/>
</dbReference>
<protein>
    <recommendedName>
        <fullName evidence="1">4Fe-4S ferredoxin-type domain-containing protein</fullName>
    </recommendedName>
</protein>
<name>A0A0F8Z486_9ZZZZ</name>
<dbReference type="InterPro" id="IPR036812">
    <property type="entry name" value="NAD(P)_OxRdtase_dom_sf"/>
</dbReference>
<proteinExistence type="predicted"/>
<dbReference type="InterPro" id="IPR053135">
    <property type="entry name" value="AKR2_Oxidoreductase"/>
</dbReference>
<dbReference type="SUPFAM" id="SSF46548">
    <property type="entry name" value="alpha-helical ferredoxin"/>
    <property type="match status" value="1"/>
</dbReference>
<dbReference type="AlphaFoldDB" id="A0A0F8Z486"/>
<dbReference type="PANTHER" id="PTHR43312:SF1">
    <property type="entry name" value="NADP-DEPENDENT OXIDOREDUCTASE DOMAIN-CONTAINING PROTEIN"/>
    <property type="match status" value="1"/>
</dbReference>
<reference evidence="2" key="1">
    <citation type="journal article" date="2015" name="Nature">
        <title>Complex archaea that bridge the gap between prokaryotes and eukaryotes.</title>
        <authorList>
            <person name="Spang A."/>
            <person name="Saw J.H."/>
            <person name="Jorgensen S.L."/>
            <person name="Zaremba-Niedzwiedzka K."/>
            <person name="Martijn J."/>
            <person name="Lind A.E."/>
            <person name="van Eijk R."/>
            <person name="Schleper C."/>
            <person name="Guy L."/>
            <person name="Ettema T.J."/>
        </authorList>
    </citation>
    <scope>NUCLEOTIDE SEQUENCE</scope>
</reference>